<keyword evidence="3" id="KW-0813">Transport</keyword>
<name>A0A177GB88_9PROT</name>
<dbReference type="EMBL" id="LVHD01000012">
    <property type="protein sequence ID" value="OAG77543.1"/>
    <property type="molecule type" value="Genomic_DNA"/>
</dbReference>
<evidence type="ECO:0000256" key="3">
    <source>
        <dbReference type="ARBA" id="ARBA00022448"/>
    </source>
</evidence>
<dbReference type="InterPro" id="IPR015943">
    <property type="entry name" value="WD40/YVTN_repeat-like_dom_sf"/>
</dbReference>
<evidence type="ECO:0000256" key="2">
    <source>
        <dbReference type="ARBA" id="ARBA00010548"/>
    </source>
</evidence>
<evidence type="ECO:0000313" key="9">
    <source>
        <dbReference type="EMBL" id="OAG77543.1"/>
    </source>
</evidence>
<evidence type="ECO:0000256" key="8">
    <source>
        <dbReference type="PIRSR" id="PIRSR609451-50"/>
    </source>
</evidence>
<comment type="caution">
    <text evidence="9">The sequence shown here is derived from an EMBL/GenBank/DDBJ whole genome shotgun (WGS) entry which is preliminary data.</text>
</comment>
<proteinExistence type="inferred from homology"/>
<evidence type="ECO:0000256" key="6">
    <source>
        <dbReference type="ARBA" id="ARBA00022982"/>
    </source>
</evidence>
<keyword evidence="4" id="KW-0732">Signal</keyword>
<feature type="disulfide bond" evidence="8">
    <location>
        <begin position="213"/>
        <end position="228"/>
    </location>
</feature>
<accession>A0A177GB88</accession>
<comment type="subcellular location">
    <subcellularLocation>
        <location evidence="1">Periplasm</location>
    </subcellularLocation>
</comment>
<evidence type="ECO:0000256" key="4">
    <source>
        <dbReference type="ARBA" id="ARBA00022729"/>
    </source>
</evidence>
<dbReference type="eggNOG" id="COG3391">
    <property type="taxonomic scope" value="Bacteria"/>
</dbReference>
<evidence type="ECO:0000256" key="5">
    <source>
        <dbReference type="ARBA" id="ARBA00022764"/>
    </source>
</evidence>
<evidence type="ECO:0000313" key="10">
    <source>
        <dbReference type="Proteomes" id="UP000077349"/>
    </source>
</evidence>
<dbReference type="SUPFAM" id="SSF50969">
    <property type="entry name" value="YVTN repeat-like/Quinoprotein amine dehydrogenase"/>
    <property type="match status" value="1"/>
</dbReference>
<protein>
    <submittedName>
        <fullName evidence="9">Methylamine dehydrogenase heavy chain</fullName>
    </submittedName>
</protein>
<keyword evidence="7" id="KW-0560">Oxidoreductase</keyword>
<dbReference type="GO" id="GO:0042597">
    <property type="term" value="C:periplasmic space"/>
    <property type="evidence" value="ECO:0007669"/>
    <property type="project" value="UniProtKB-SubCell"/>
</dbReference>
<dbReference type="AlphaFoldDB" id="A0A177GB88"/>
<dbReference type="PANTHER" id="PTHR47197">
    <property type="entry name" value="PROTEIN NIRF"/>
    <property type="match status" value="1"/>
</dbReference>
<dbReference type="InterPro" id="IPR009451">
    <property type="entry name" value="Metamine_DH_Hvc"/>
</dbReference>
<sequence length="425" mass="46214">MTLFFSLRSVAAYSSALSAKGFDFMRYSTALRSGMAALVLGLVALGASSVASLKAWADEPVVQEEESDIIKLSPVTPHRILVQDTAGTHAKDGRIYVVDADKGKLLGMVQAAYNGNVVQDPKGRAFYVAETVWSRGNRGDRLDLLPAYDPQTLTITNDEVLPGRALVTPKKNDLAISQDGGRVYVFSMVPTNAVHVVDTATHKVSQTVDLPGCALAYPWGNDGFTSICADGGLANVSLKNGKAEVVHTKPFFDPEKDAVFEHSPTRRPDGKTWFISYSGLVYPTALSADSKVEAPWSIQEAAGMKKAPAAEAPFAKTWRPGGWQLSALHYASGHLFVLMHEGTFWTHKKAGTEIWELDTATHKLVRRIPLPVPATMVGVTQDDKPLLFTNDNAGDLFIWDMKSGKQLHKMPHLGDDLYFTIALGE</sequence>
<dbReference type="GO" id="GO:0030058">
    <property type="term" value="F:aliphatic amine dehydrogenase activity"/>
    <property type="evidence" value="ECO:0007669"/>
    <property type="project" value="InterPro"/>
</dbReference>
<dbReference type="STRING" id="178901.AmDm5_1460"/>
<comment type="similarity">
    <text evidence="2">Belongs to the aromatic amine dehydrogenase heavy chain family.</text>
</comment>
<keyword evidence="6" id="KW-0249">Electron transport</keyword>
<dbReference type="Pfam" id="PF06433">
    <property type="entry name" value="Me-amine-dh_H"/>
    <property type="match status" value="1"/>
</dbReference>
<organism evidence="9 10">
    <name type="scientific">Acetobacter malorum</name>
    <dbReference type="NCBI Taxonomy" id="178901"/>
    <lineage>
        <taxon>Bacteria</taxon>
        <taxon>Pseudomonadati</taxon>
        <taxon>Pseudomonadota</taxon>
        <taxon>Alphaproteobacteria</taxon>
        <taxon>Acetobacterales</taxon>
        <taxon>Acetobacteraceae</taxon>
        <taxon>Acetobacter</taxon>
    </lineage>
</organism>
<dbReference type="InterPro" id="IPR011044">
    <property type="entry name" value="Quino_amine_DH_bsu"/>
</dbReference>
<reference evidence="9 10" key="1">
    <citation type="submission" date="2016-03" db="EMBL/GenBank/DDBJ databases">
        <title>Draft genome sequence of Acetobacter malorum CECT 7742, a strain isolated from strawberry vinegar.</title>
        <authorList>
            <person name="Sainz F."/>
            <person name="Mas A."/>
            <person name="Torija M.J."/>
        </authorList>
    </citation>
    <scope>NUCLEOTIDE SEQUENCE [LARGE SCALE GENOMIC DNA]</scope>
    <source>
        <strain evidence="9 10">CECT 7742</strain>
    </source>
</reference>
<evidence type="ECO:0000256" key="7">
    <source>
        <dbReference type="ARBA" id="ARBA00023002"/>
    </source>
</evidence>
<keyword evidence="5" id="KW-0574">Periplasm</keyword>
<dbReference type="PANTHER" id="PTHR47197:SF3">
    <property type="entry name" value="DIHYDRO-HEME D1 DEHYDROGENASE"/>
    <property type="match status" value="1"/>
</dbReference>
<keyword evidence="8" id="KW-1015">Disulfide bond</keyword>
<gene>
    <name evidence="9" type="ORF">Amal_01301</name>
</gene>
<dbReference type="Proteomes" id="UP000077349">
    <property type="component" value="Unassembled WGS sequence"/>
</dbReference>
<dbReference type="PATRIC" id="fig|178901.16.peg.1371"/>
<dbReference type="Gene3D" id="2.130.10.10">
    <property type="entry name" value="YVTN repeat-like/Quinoprotein amine dehydrogenase"/>
    <property type="match status" value="1"/>
</dbReference>
<evidence type="ECO:0000256" key="1">
    <source>
        <dbReference type="ARBA" id="ARBA00004418"/>
    </source>
</evidence>
<dbReference type="InterPro" id="IPR051200">
    <property type="entry name" value="Host-pathogen_enzymatic-act"/>
</dbReference>